<name>A0ACB7TK28_HYAAI</name>
<accession>A0ACB7TK28</accession>
<dbReference type="Proteomes" id="UP000821845">
    <property type="component" value="Chromosome 1"/>
</dbReference>
<sequence>MCEQPFGASSNSPTRRVEEGYGGNGRHAPRDPPPLLGARAAVASNSARRQIDTTTSAARMEGCHIPRRSCSGRPLSPPVAACSAALFTHLSTEHCNERQARHSHSKTNLRYIGNFVING</sequence>
<evidence type="ECO:0000313" key="1">
    <source>
        <dbReference type="EMBL" id="KAH6947318.1"/>
    </source>
</evidence>
<proteinExistence type="predicted"/>
<protein>
    <submittedName>
        <fullName evidence="1">Uncharacterized protein</fullName>
    </submittedName>
</protein>
<gene>
    <name evidence="1" type="ORF">HPB50_018376</name>
</gene>
<organism evidence="1 2">
    <name type="scientific">Hyalomma asiaticum</name>
    <name type="common">Tick</name>
    <dbReference type="NCBI Taxonomy" id="266040"/>
    <lineage>
        <taxon>Eukaryota</taxon>
        <taxon>Metazoa</taxon>
        <taxon>Ecdysozoa</taxon>
        <taxon>Arthropoda</taxon>
        <taxon>Chelicerata</taxon>
        <taxon>Arachnida</taxon>
        <taxon>Acari</taxon>
        <taxon>Parasitiformes</taxon>
        <taxon>Ixodida</taxon>
        <taxon>Ixodoidea</taxon>
        <taxon>Ixodidae</taxon>
        <taxon>Hyalomminae</taxon>
        <taxon>Hyalomma</taxon>
    </lineage>
</organism>
<evidence type="ECO:0000313" key="2">
    <source>
        <dbReference type="Proteomes" id="UP000821845"/>
    </source>
</evidence>
<reference evidence="1" key="1">
    <citation type="submission" date="2020-05" db="EMBL/GenBank/DDBJ databases">
        <title>Large-scale comparative analyses of tick genomes elucidate their genetic diversity and vector capacities.</title>
        <authorList>
            <person name="Jia N."/>
            <person name="Wang J."/>
            <person name="Shi W."/>
            <person name="Du L."/>
            <person name="Sun Y."/>
            <person name="Zhan W."/>
            <person name="Jiang J."/>
            <person name="Wang Q."/>
            <person name="Zhang B."/>
            <person name="Ji P."/>
            <person name="Sakyi L.B."/>
            <person name="Cui X."/>
            <person name="Yuan T."/>
            <person name="Jiang B."/>
            <person name="Yang W."/>
            <person name="Lam T.T.-Y."/>
            <person name="Chang Q."/>
            <person name="Ding S."/>
            <person name="Wang X."/>
            <person name="Zhu J."/>
            <person name="Ruan X."/>
            <person name="Zhao L."/>
            <person name="Wei J."/>
            <person name="Que T."/>
            <person name="Du C."/>
            <person name="Cheng J."/>
            <person name="Dai P."/>
            <person name="Han X."/>
            <person name="Huang E."/>
            <person name="Gao Y."/>
            <person name="Liu J."/>
            <person name="Shao H."/>
            <person name="Ye R."/>
            <person name="Li L."/>
            <person name="Wei W."/>
            <person name="Wang X."/>
            <person name="Wang C."/>
            <person name="Yang T."/>
            <person name="Huo Q."/>
            <person name="Li W."/>
            <person name="Guo W."/>
            <person name="Chen H."/>
            <person name="Zhou L."/>
            <person name="Ni X."/>
            <person name="Tian J."/>
            <person name="Zhou Y."/>
            <person name="Sheng Y."/>
            <person name="Liu T."/>
            <person name="Pan Y."/>
            <person name="Xia L."/>
            <person name="Li J."/>
            <person name="Zhao F."/>
            <person name="Cao W."/>
        </authorList>
    </citation>
    <scope>NUCLEOTIDE SEQUENCE</scope>
    <source>
        <strain evidence="1">Hyas-2018</strain>
    </source>
</reference>
<comment type="caution">
    <text evidence="1">The sequence shown here is derived from an EMBL/GenBank/DDBJ whole genome shotgun (WGS) entry which is preliminary data.</text>
</comment>
<keyword evidence="2" id="KW-1185">Reference proteome</keyword>
<dbReference type="EMBL" id="CM023481">
    <property type="protein sequence ID" value="KAH6947318.1"/>
    <property type="molecule type" value="Genomic_DNA"/>
</dbReference>